<accession>A0A0M4TLG2</accession>
<sequence length="126" mass="14379">MFTRSELGLLTVPQLKVLCQRYGLKPTGNPGYKDPYLTALLAFPALALNQLKEGRGLKRPSFASFENIGIALDEMSELTVEQKALIKITMEGRKMEYPQRYDQEKLLNLWKIRNHLSEVIDLLGLQ</sequence>
<protein>
    <submittedName>
        <fullName evidence="1">Uncharacterized protein</fullName>
    </submittedName>
</protein>
<reference evidence="1 2" key="2">
    <citation type="journal article" date="2016" name="Genome Announc.">
        <title>Draft Genome Sequence of the N2-Fixing Cyanobacterium Nostoc piscinale CENA21, Isolated from the Brazilian Amazon Floodplain.</title>
        <authorList>
            <person name="Leao T."/>
            <person name="Guimaraes P.I."/>
            <person name="de Melo A.G."/>
            <person name="Ramos R.T."/>
            <person name="Leao P.N."/>
            <person name="Silva A."/>
            <person name="Fiore M.F."/>
            <person name="Schneider M.P."/>
        </authorList>
    </citation>
    <scope>NUCLEOTIDE SEQUENCE [LARGE SCALE GENOMIC DNA]</scope>
    <source>
        <strain evidence="1 2">CENA21</strain>
    </source>
</reference>
<dbReference type="EMBL" id="CP012036">
    <property type="protein sequence ID" value="ALF54036.1"/>
    <property type="molecule type" value="Genomic_DNA"/>
</dbReference>
<dbReference type="OrthoDB" id="486829at2"/>
<reference evidence="2" key="1">
    <citation type="submission" date="2015-07" db="EMBL/GenBank/DDBJ databases">
        <title>Genome Of Nitrogen-Fixing Cyanobacterium Nostoc piscinale CENA21 From Solimoes/Amazon River Floodplain Sediments And Comparative Genomics To Uncover Biosynthetic Natural Products Potential.</title>
        <authorList>
            <person name="Leao T.F."/>
            <person name="Leao P.N."/>
            <person name="Guimaraes P.I."/>
            <person name="de Melo A.G.C."/>
            <person name="Ramos R.T.J."/>
            <person name="Silva A."/>
            <person name="Fiore M.F."/>
            <person name="Schneider M.P.C."/>
        </authorList>
    </citation>
    <scope>NUCLEOTIDE SEQUENCE [LARGE SCALE GENOMIC DNA]</scope>
    <source>
        <strain evidence="2">CENA21</strain>
    </source>
</reference>
<gene>
    <name evidence="1" type="ORF">ACX27_16205</name>
</gene>
<organism evidence="1 2">
    <name type="scientific">Nostoc piscinale CENA21</name>
    <dbReference type="NCBI Taxonomy" id="224013"/>
    <lineage>
        <taxon>Bacteria</taxon>
        <taxon>Bacillati</taxon>
        <taxon>Cyanobacteriota</taxon>
        <taxon>Cyanophyceae</taxon>
        <taxon>Nostocales</taxon>
        <taxon>Nostocaceae</taxon>
        <taxon>Nostoc</taxon>
    </lineage>
</organism>
<proteinExistence type="predicted"/>
<keyword evidence="2" id="KW-1185">Reference proteome</keyword>
<evidence type="ECO:0000313" key="2">
    <source>
        <dbReference type="Proteomes" id="UP000062645"/>
    </source>
</evidence>
<dbReference type="Proteomes" id="UP000062645">
    <property type="component" value="Chromosome"/>
</dbReference>
<name>A0A0M4TLG2_9NOSO</name>
<evidence type="ECO:0000313" key="1">
    <source>
        <dbReference type="EMBL" id="ALF54036.1"/>
    </source>
</evidence>
<dbReference type="PATRIC" id="fig|224013.5.peg.3873"/>
<dbReference type="STRING" id="224013.ACX27_16205"/>
<dbReference type="KEGG" id="npz:ACX27_16205"/>
<dbReference type="RefSeq" id="WP_062294371.1">
    <property type="nucleotide sequence ID" value="NZ_CP012036.1"/>
</dbReference>
<dbReference type="AlphaFoldDB" id="A0A0M4TLG2"/>